<keyword evidence="2" id="KW-1185">Reference proteome</keyword>
<proteinExistence type="predicted"/>
<gene>
    <name evidence="1" type="ORF">BDK51DRAFT_40866</name>
</gene>
<dbReference type="AlphaFoldDB" id="A0A4P9WB54"/>
<dbReference type="Proteomes" id="UP000269721">
    <property type="component" value="Unassembled WGS sequence"/>
</dbReference>
<feature type="non-terminal residue" evidence="1">
    <location>
        <position position="1"/>
    </location>
</feature>
<dbReference type="EMBL" id="KZ995852">
    <property type="protein sequence ID" value="RKO89851.1"/>
    <property type="molecule type" value="Genomic_DNA"/>
</dbReference>
<name>A0A4P9WB54_9FUNG</name>
<reference evidence="2" key="1">
    <citation type="journal article" date="2018" name="Nat. Microbiol.">
        <title>Leveraging single-cell genomics to expand the fungal tree of life.</title>
        <authorList>
            <person name="Ahrendt S.R."/>
            <person name="Quandt C.A."/>
            <person name="Ciobanu D."/>
            <person name="Clum A."/>
            <person name="Salamov A."/>
            <person name="Andreopoulos B."/>
            <person name="Cheng J.F."/>
            <person name="Woyke T."/>
            <person name="Pelin A."/>
            <person name="Henrissat B."/>
            <person name="Reynolds N.K."/>
            <person name="Benny G.L."/>
            <person name="Smith M.E."/>
            <person name="James T.Y."/>
            <person name="Grigoriev I.V."/>
        </authorList>
    </citation>
    <scope>NUCLEOTIDE SEQUENCE [LARGE SCALE GENOMIC DNA]</scope>
</reference>
<protein>
    <submittedName>
        <fullName evidence="1">Uncharacterized protein</fullName>
    </submittedName>
</protein>
<evidence type="ECO:0000313" key="1">
    <source>
        <dbReference type="EMBL" id="RKO89851.1"/>
    </source>
</evidence>
<evidence type="ECO:0000313" key="2">
    <source>
        <dbReference type="Proteomes" id="UP000269721"/>
    </source>
</evidence>
<organism evidence="1 2">
    <name type="scientific">Blyttiomyces helicus</name>
    <dbReference type="NCBI Taxonomy" id="388810"/>
    <lineage>
        <taxon>Eukaryota</taxon>
        <taxon>Fungi</taxon>
        <taxon>Fungi incertae sedis</taxon>
        <taxon>Chytridiomycota</taxon>
        <taxon>Chytridiomycota incertae sedis</taxon>
        <taxon>Chytridiomycetes</taxon>
        <taxon>Chytridiomycetes incertae sedis</taxon>
        <taxon>Blyttiomyces</taxon>
    </lineage>
</organism>
<accession>A0A4P9WB54</accession>
<sequence>SLLPQTAFASIPLVRHPPKIAVNLLAALGAANFIRHTVPAYSYVPIPSDDDAAEETVASSLDQATSGRVHAVDAIAVSLNTAALVLAVDGAVYWKTSGARSELLAVSDPPFTISIRTQFITLRLSVTTARAFPAPPASLTSKLTFWVFVSPSLATVLSPSCSPWPTRYPLPGMPRLPSLVSSYSSRLTSCTGWTAMRSLEASDLMDLAEPDTEDIAALHYDRK</sequence>